<gene>
    <name evidence="1" type="ORF">HXX76_014274</name>
</gene>
<dbReference type="Proteomes" id="UP000650467">
    <property type="component" value="Unassembled WGS sequence"/>
</dbReference>
<evidence type="ECO:0000313" key="2">
    <source>
        <dbReference type="Proteomes" id="UP000650467"/>
    </source>
</evidence>
<sequence length="180" mass="19334">MRAAADTVASEPDRDTLCARCSALLQQMCELEQCISAMEQREVIAWQPRLRDLAAQILLHACGGRQEVVLARPAGCGCFAEMAAAENDDSLRLQRVATCLGMELAQLGEAADAVLQMGRSGTHAHTAAGGVASRLLVSLEAEVHAVRSCITPALEQACPQECRIVRGYEVIKAAFPARFR</sequence>
<organism evidence="1 2">
    <name type="scientific">Chlamydomonas incerta</name>
    <dbReference type="NCBI Taxonomy" id="51695"/>
    <lineage>
        <taxon>Eukaryota</taxon>
        <taxon>Viridiplantae</taxon>
        <taxon>Chlorophyta</taxon>
        <taxon>core chlorophytes</taxon>
        <taxon>Chlorophyceae</taxon>
        <taxon>CS clade</taxon>
        <taxon>Chlamydomonadales</taxon>
        <taxon>Chlamydomonadaceae</taxon>
        <taxon>Chlamydomonas</taxon>
    </lineage>
</organism>
<dbReference type="OrthoDB" id="545562at2759"/>
<dbReference type="AlphaFoldDB" id="A0A835SJN9"/>
<dbReference type="EMBL" id="JAEHOC010000062">
    <property type="protein sequence ID" value="KAG2424698.1"/>
    <property type="molecule type" value="Genomic_DNA"/>
</dbReference>
<accession>A0A835SJN9</accession>
<protein>
    <submittedName>
        <fullName evidence="1">Uncharacterized protein</fullName>
    </submittedName>
</protein>
<comment type="caution">
    <text evidence="1">The sequence shown here is derived from an EMBL/GenBank/DDBJ whole genome shotgun (WGS) entry which is preliminary data.</text>
</comment>
<name>A0A835SJN9_CHLIN</name>
<evidence type="ECO:0000313" key="1">
    <source>
        <dbReference type="EMBL" id="KAG2424698.1"/>
    </source>
</evidence>
<proteinExistence type="predicted"/>
<reference evidence="1" key="1">
    <citation type="journal article" date="2020" name="bioRxiv">
        <title>Comparative genomics of Chlamydomonas.</title>
        <authorList>
            <person name="Craig R.J."/>
            <person name="Hasan A.R."/>
            <person name="Ness R.W."/>
            <person name="Keightley P.D."/>
        </authorList>
    </citation>
    <scope>NUCLEOTIDE SEQUENCE</scope>
    <source>
        <strain evidence="1">SAG 7.73</strain>
    </source>
</reference>
<keyword evidence="2" id="KW-1185">Reference proteome</keyword>